<evidence type="ECO:0000313" key="4">
    <source>
        <dbReference type="EMBL" id="EUJ42013.1"/>
    </source>
</evidence>
<evidence type="ECO:0000313" key="5">
    <source>
        <dbReference type="Proteomes" id="UP000019243"/>
    </source>
</evidence>
<gene>
    <name evidence="4" type="ORF">BCAMP_01390</name>
</gene>
<dbReference type="EMBL" id="AODH01000004">
    <property type="protein sequence ID" value="EUJ42013.1"/>
    <property type="molecule type" value="Genomic_DNA"/>
</dbReference>
<dbReference type="Proteomes" id="UP000019243">
    <property type="component" value="Unassembled WGS sequence"/>
</dbReference>
<proteinExistence type="predicted"/>
<feature type="compositionally biased region" description="Low complexity" evidence="1">
    <location>
        <begin position="44"/>
        <end position="55"/>
    </location>
</feature>
<organism evidence="4 5">
    <name type="scientific">Brochothrix campestris FSL F6-1037</name>
    <dbReference type="NCBI Taxonomy" id="1265861"/>
    <lineage>
        <taxon>Bacteria</taxon>
        <taxon>Bacillati</taxon>
        <taxon>Bacillota</taxon>
        <taxon>Bacilli</taxon>
        <taxon>Bacillales</taxon>
        <taxon>Listeriaceae</taxon>
        <taxon>Brochothrix</taxon>
    </lineage>
</organism>
<evidence type="ECO:0000259" key="3">
    <source>
        <dbReference type="Pfam" id="PF03413"/>
    </source>
</evidence>
<evidence type="ECO:0000256" key="1">
    <source>
        <dbReference type="SAM" id="MobiDB-lite"/>
    </source>
</evidence>
<dbReference type="Pfam" id="PF03413">
    <property type="entry name" value="PepSY"/>
    <property type="match status" value="2"/>
</dbReference>
<comment type="caution">
    <text evidence="4">The sequence shown here is derived from an EMBL/GenBank/DDBJ whole genome shotgun (WGS) entry which is preliminary data.</text>
</comment>
<feature type="chain" id="PRO_5038610579" evidence="2">
    <location>
        <begin position="24"/>
        <end position="204"/>
    </location>
</feature>
<feature type="region of interest" description="Disordered" evidence="1">
    <location>
        <begin position="30"/>
        <end position="56"/>
    </location>
</feature>
<dbReference type="RefSeq" id="WP_035313033.1">
    <property type="nucleotide sequence ID" value="NZ_AODH01000004.1"/>
</dbReference>
<protein>
    <submittedName>
        <fullName evidence="4">Lipoprotein</fullName>
    </submittedName>
</protein>
<dbReference type="InterPro" id="IPR025711">
    <property type="entry name" value="PepSY"/>
</dbReference>
<feature type="domain" description="PepSY" evidence="3">
    <location>
        <begin position="60"/>
        <end position="111"/>
    </location>
</feature>
<keyword evidence="4" id="KW-0449">Lipoprotein</keyword>
<evidence type="ECO:0000256" key="2">
    <source>
        <dbReference type="SAM" id="SignalP"/>
    </source>
</evidence>
<feature type="signal peptide" evidence="2">
    <location>
        <begin position="1"/>
        <end position="23"/>
    </location>
</feature>
<reference evidence="4 5" key="1">
    <citation type="submission" date="2012-12" db="EMBL/GenBank/DDBJ databases">
        <title>Novel taxa of Listeriaceae from agricultural environments in the United States.</title>
        <authorList>
            <person name="den Bakker H.C."/>
            <person name="Allred A."/>
            <person name="Warchocki S."/>
            <person name="Wright E.M."/>
            <person name="Burrell A."/>
            <person name="Nightingale K.K."/>
            <person name="Kephart D."/>
            <person name="Wiedmann M."/>
        </authorList>
    </citation>
    <scope>NUCLEOTIDE SEQUENCE [LARGE SCALE GENOMIC DNA]</scope>
    <source>
        <strain evidence="4 5">FSL F6-1037</strain>
    </source>
</reference>
<sequence length="204" mass="22524">MKLSKIITLTALGFGLASVGVLAGCQDDKATSATPTEKTETAKTTENNNATNDATQKLPKVTVAEAIDTYQKEFPNSDITSIELDSSFSKWYYQVEGVDDNKEYEVKIDAEKNTVKDSSDKKLDRDDQNGIKRAEDKLDLNKLASLKDVTDIALTKAEGTATDWSLDKELNVTYWSVTIENGKNETEVKINASSKEVIEIEQDN</sequence>
<dbReference type="STRING" id="1265861.BCAMP_01390"/>
<dbReference type="OrthoDB" id="2943484at2"/>
<feature type="domain" description="PepSY" evidence="3">
    <location>
        <begin position="145"/>
        <end position="201"/>
    </location>
</feature>
<keyword evidence="2" id="KW-0732">Signal</keyword>
<keyword evidence="5" id="KW-1185">Reference proteome</keyword>
<dbReference type="Gene3D" id="3.10.450.40">
    <property type="match status" value="2"/>
</dbReference>
<dbReference type="PROSITE" id="PS51257">
    <property type="entry name" value="PROKAR_LIPOPROTEIN"/>
    <property type="match status" value="1"/>
</dbReference>
<dbReference type="AlphaFoldDB" id="W7D9S8"/>
<name>W7D9S8_9LIST</name>
<accession>W7D9S8</accession>